<evidence type="ECO:0000313" key="7">
    <source>
        <dbReference type="Proteomes" id="UP000654670"/>
    </source>
</evidence>
<dbReference type="GO" id="GO:0009403">
    <property type="term" value="P:toxin biosynthetic process"/>
    <property type="evidence" value="ECO:0007669"/>
    <property type="project" value="InterPro"/>
</dbReference>
<dbReference type="EMBL" id="BMOK01000001">
    <property type="protein sequence ID" value="GGL41845.1"/>
    <property type="molecule type" value="Genomic_DNA"/>
</dbReference>
<dbReference type="AlphaFoldDB" id="A0A917VXS8"/>
<evidence type="ECO:0000256" key="4">
    <source>
        <dbReference type="ARBA" id="ARBA00023136"/>
    </source>
</evidence>
<keyword evidence="2 5" id="KW-0812">Transmembrane</keyword>
<dbReference type="Pfam" id="PF02674">
    <property type="entry name" value="Colicin_V"/>
    <property type="match status" value="1"/>
</dbReference>
<gene>
    <name evidence="6" type="ORF">GCM10007968_02210</name>
</gene>
<accession>A0A917VXS8</accession>
<dbReference type="PANTHER" id="PTHR37306:SF1">
    <property type="entry name" value="COLICIN V PRODUCTION PROTEIN"/>
    <property type="match status" value="1"/>
</dbReference>
<evidence type="ECO:0000313" key="6">
    <source>
        <dbReference type="EMBL" id="GGL41845.1"/>
    </source>
</evidence>
<organism evidence="6 7">
    <name type="scientific">Sporolactobacillus putidus</name>
    <dbReference type="NCBI Taxonomy" id="492735"/>
    <lineage>
        <taxon>Bacteria</taxon>
        <taxon>Bacillati</taxon>
        <taxon>Bacillota</taxon>
        <taxon>Bacilli</taxon>
        <taxon>Bacillales</taxon>
        <taxon>Sporolactobacillaceae</taxon>
        <taxon>Sporolactobacillus</taxon>
    </lineage>
</organism>
<reference evidence="6" key="2">
    <citation type="submission" date="2020-09" db="EMBL/GenBank/DDBJ databases">
        <authorList>
            <person name="Sun Q."/>
            <person name="Ohkuma M."/>
        </authorList>
    </citation>
    <scope>NUCLEOTIDE SEQUENCE</scope>
    <source>
        <strain evidence="6">JCM 15325</strain>
    </source>
</reference>
<reference evidence="6" key="1">
    <citation type="journal article" date="2014" name="Int. J. Syst. Evol. Microbiol.">
        <title>Complete genome sequence of Corynebacterium casei LMG S-19264T (=DSM 44701T), isolated from a smear-ripened cheese.</title>
        <authorList>
            <consortium name="US DOE Joint Genome Institute (JGI-PGF)"/>
            <person name="Walter F."/>
            <person name="Albersmeier A."/>
            <person name="Kalinowski J."/>
            <person name="Ruckert C."/>
        </authorList>
    </citation>
    <scope>NUCLEOTIDE SEQUENCE</scope>
    <source>
        <strain evidence="6">JCM 15325</strain>
    </source>
</reference>
<evidence type="ECO:0000256" key="3">
    <source>
        <dbReference type="ARBA" id="ARBA00022989"/>
    </source>
</evidence>
<sequence>MLLNIIILLLLAAGFFTGFRRGLVLQLVHLAGFIVSYVVAFLYYKQLAGVLKFWLPSPTSASHSGTFSFLGSLNLQSAYYQAIAFVILFISSKIVLNILGSMLNFLAEMPIIRSVNHLSGGVLGFVEIYLIVFLLLYAGALTPMGGIQSSISHSSLAQSIIGNTPVFSKMFKSMWVAFMFRG</sequence>
<dbReference type="RefSeq" id="WP_229727418.1">
    <property type="nucleotide sequence ID" value="NZ_BMOK01000001.1"/>
</dbReference>
<comment type="caution">
    <text evidence="6">The sequence shown here is derived from an EMBL/GenBank/DDBJ whole genome shotgun (WGS) entry which is preliminary data.</text>
</comment>
<keyword evidence="4 5" id="KW-0472">Membrane</keyword>
<dbReference type="GO" id="GO:0016020">
    <property type="term" value="C:membrane"/>
    <property type="evidence" value="ECO:0007669"/>
    <property type="project" value="UniProtKB-SubCell"/>
</dbReference>
<feature type="transmembrane region" description="Helical" evidence="5">
    <location>
        <begin position="24"/>
        <end position="44"/>
    </location>
</feature>
<keyword evidence="3 5" id="KW-1133">Transmembrane helix</keyword>
<evidence type="ECO:0000256" key="5">
    <source>
        <dbReference type="SAM" id="Phobius"/>
    </source>
</evidence>
<feature type="transmembrane region" description="Helical" evidence="5">
    <location>
        <begin position="79"/>
        <end position="106"/>
    </location>
</feature>
<dbReference type="Proteomes" id="UP000654670">
    <property type="component" value="Unassembled WGS sequence"/>
</dbReference>
<protein>
    <submittedName>
        <fullName evidence="6">Membrane protein</fullName>
    </submittedName>
</protein>
<name>A0A917VXS8_9BACL</name>
<keyword evidence="7" id="KW-1185">Reference proteome</keyword>
<dbReference type="InterPro" id="IPR003825">
    <property type="entry name" value="Colicin-V_CvpA"/>
</dbReference>
<feature type="transmembrane region" description="Helical" evidence="5">
    <location>
        <begin position="118"/>
        <end position="140"/>
    </location>
</feature>
<evidence type="ECO:0000256" key="1">
    <source>
        <dbReference type="ARBA" id="ARBA00004141"/>
    </source>
</evidence>
<proteinExistence type="predicted"/>
<dbReference type="PANTHER" id="PTHR37306">
    <property type="entry name" value="COLICIN V PRODUCTION PROTEIN"/>
    <property type="match status" value="1"/>
</dbReference>
<comment type="subcellular location">
    <subcellularLocation>
        <location evidence="1">Membrane</location>
        <topology evidence="1">Multi-pass membrane protein</topology>
    </subcellularLocation>
</comment>
<evidence type="ECO:0000256" key="2">
    <source>
        <dbReference type="ARBA" id="ARBA00022692"/>
    </source>
</evidence>